<gene>
    <name evidence="2" type="ORF">BDK51DRAFT_43229</name>
</gene>
<accession>A0A4P9W2S3</accession>
<dbReference type="EMBL" id="KZ998108">
    <property type="protein sequence ID" value="RKO86541.1"/>
    <property type="molecule type" value="Genomic_DNA"/>
</dbReference>
<reference evidence="3" key="1">
    <citation type="journal article" date="2018" name="Nat. Microbiol.">
        <title>Leveraging single-cell genomics to expand the fungal tree of life.</title>
        <authorList>
            <person name="Ahrendt S.R."/>
            <person name="Quandt C.A."/>
            <person name="Ciobanu D."/>
            <person name="Clum A."/>
            <person name="Salamov A."/>
            <person name="Andreopoulos B."/>
            <person name="Cheng J.F."/>
            <person name="Woyke T."/>
            <person name="Pelin A."/>
            <person name="Henrissat B."/>
            <person name="Reynolds N.K."/>
            <person name="Benny G.L."/>
            <person name="Smith M.E."/>
            <person name="James T.Y."/>
            <person name="Grigoriev I.V."/>
        </authorList>
    </citation>
    <scope>NUCLEOTIDE SEQUENCE [LARGE SCALE GENOMIC DNA]</scope>
</reference>
<feature type="region of interest" description="Disordered" evidence="1">
    <location>
        <begin position="19"/>
        <end position="48"/>
    </location>
</feature>
<evidence type="ECO:0000256" key="1">
    <source>
        <dbReference type="SAM" id="MobiDB-lite"/>
    </source>
</evidence>
<dbReference type="Proteomes" id="UP000269721">
    <property type="component" value="Unassembled WGS sequence"/>
</dbReference>
<name>A0A4P9W2S3_9FUNG</name>
<evidence type="ECO:0000313" key="2">
    <source>
        <dbReference type="EMBL" id="RKO86541.1"/>
    </source>
</evidence>
<dbReference type="AlphaFoldDB" id="A0A4P9W2S3"/>
<feature type="compositionally biased region" description="Basic and acidic residues" evidence="1">
    <location>
        <begin position="139"/>
        <end position="159"/>
    </location>
</feature>
<feature type="region of interest" description="Disordered" evidence="1">
    <location>
        <begin position="290"/>
        <end position="317"/>
    </location>
</feature>
<evidence type="ECO:0000313" key="3">
    <source>
        <dbReference type="Proteomes" id="UP000269721"/>
    </source>
</evidence>
<keyword evidence="3" id="KW-1185">Reference proteome</keyword>
<sequence>MVIEVAAAALRNLEQQGGLQPASLAQPSGWGKAGSPFFRHHRRSRGRDEIGRRISRDGPALNCHVVPDACRRAHPPPAVKYMPPAHGVEIPRPRNFSPATSSDWWLLPISMKVLRVRSPSTSVPGPDGENSESREEEDVGRVKDNRVRTHERMAERRESPCPAKSTQFLRPPVKSSQAAGAMTLHCRTGACDSARVVIENTAAAAAFGDLARQLHPNLTLQTADAGHQPPINSSEALVATTLDCETGACESARMVIETAAAAFGALERQQHPSGPTTRDRWEKDFARWGEPRAAGNDDGSGEIAGSVTGSRSRPPPPLNADVLAVAMRSTWTQRVSDHRALLLACCRFNKTCSPTPASFPVRRSRASQATRCCGCLTDVFVAYGLDANVAALFPFDNLALPMFANLRTLKITKQSIANFGAVVTIVGACDQLVWPAVKKVAQRMALLQYRPPGWVSPPPFLVVGPPIRQWTVTGKKDIYSLMPGACQTLEFLHFKEGNFNMPNLRNVSRPWPPIRPGFFTNLATLAPSLRKELDLRRQIAFRCGPRPTPLTPPSQSPWHPLNELHLARRLLSHHYRASLSKRLDLRGNRWVSTDVLSFIALHTPKFLSVLIFIESRNHHLITRLNHDLLTWFPSLQLSVSPPFNHQNLLLEADIQASIESLITGLSTSWLAGVP</sequence>
<feature type="region of interest" description="Disordered" evidence="1">
    <location>
        <begin position="118"/>
        <end position="172"/>
    </location>
</feature>
<protein>
    <submittedName>
        <fullName evidence="2">Uncharacterized protein</fullName>
    </submittedName>
</protein>
<organism evidence="2 3">
    <name type="scientific">Blyttiomyces helicus</name>
    <dbReference type="NCBI Taxonomy" id="388810"/>
    <lineage>
        <taxon>Eukaryota</taxon>
        <taxon>Fungi</taxon>
        <taxon>Fungi incertae sedis</taxon>
        <taxon>Chytridiomycota</taxon>
        <taxon>Chytridiomycota incertae sedis</taxon>
        <taxon>Chytridiomycetes</taxon>
        <taxon>Chytridiomycetes incertae sedis</taxon>
        <taxon>Blyttiomyces</taxon>
    </lineage>
</organism>
<proteinExistence type="predicted"/>